<dbReference type="GO" id="GO:0016020">
    <property type="term" value="C:membrane"/>
    <property type="evidence" value="ECO:0007669"/>
    <property type="project" value="InterPro"/>
</dbReference>
<dbReference type="AlphaFoldDB" id="A0A1U8L819"/>
<feature type="domain" description="Beta-ketoacyl-[acyl-carrier-protein] synthase III C-terminal" evidence="9">
    <location>
        <begin position="393"/>
        <end position="474"/>
    </location>
</feature>
<evidence type="ECO:0000256" key="4">
    <source>
        <dbReference type="ARBA" id="ARBA00023315"/>
    </source>
</evidence>
<proteinExistence type="inferred from homology"/>
<feature type="transmembrane region" description="Helical" evidence="7">
    <location>
        <begin position="70"/>
        <end position="88"/>
    </location>
</feature>
<protein>
    <recommendedName>
        <fullName evidence="6">3-ketoacyl-CoA synthase</fullName>
        <ecNumber evidence="6">2.3.1.-</ecNumber>
    </recommendedName>
</protein>
<evidence type="ECO:0000259" key="9">
    <source>
        <dbReference type="Pfam" id="PF08541"/>
    </source>
</evidence>
<dbReference type="InterPro" id="IPR013747">
    <property type="entry name" value="ACP_syn_III_C"/>
</dbReference>
<dbReference type="PaxDb" id="3635-A0A1U8L819"/>
<comment type="similarity">
    <text evidence="2 6">Belongs to the thiolase-like superfamily. Chalcone/stilbene synthases family.</text>
</comment>
<dbReference type="KEGG" id="ghi:107923876"/>
<dbReference type="SUPFAM" id="SSF53901">
    <property type="entry name" value="Thiolase-like"/>
    <property type="match status" value="2"/>
</dbReference>
<evidence type="ECO:0000256" key="5">
    <source>
        <dbReference type="ARBA" id="ARBA00047375"/>
    </source>
</evidence>
<dbReference type="GO" id="GO:0009922">
    <property type="term" value="F:fatty acid elongase activity"/>
    <property type="evidence" value="ECO:0007669"/>
    <property type="project" value="UniProtKB-EC"/>
</dbReference>
<dbReference type="UniPathway" id="UPA00094"/>
<dbReference type="SMR" id="A0A1U8L819"/>
<dbReference type="Pfam" id="PF08392">
    <property type="entry name" value="FAE1_CUT1_RppA"/>
    <property type="match status" value="1"/>
</dbReference>
<name>A0A1U8L819_GOSHI</name>
<evidence type="ECO:0000313" key="10">
    <source>
        <dbReference type="Proteomes" id="UP000818029"/>
    </source>
</evidence>
<evidence type="ECO:0000256" key="6">
    <source>
        <dbReference type="PIRNR" id="PIRNR036417"/>
    </source>
</evidence>
<comment type="catalytic activity">
    <reaction evidence="5">
        <text>a very-long-chain acyl-CoA + malonyl-CoA + H(+) = a very-long-chain 3-oxoacyl-CoA + CO2 + CoA</text>
        <dbReference type="Rhea" id="RHEA:32727"/>
        <dbReference type="ChEBI" id="CHEBI:15378"/>
        <dbReference type="ChEBI" id="CHEBI:16526"/>
        <dbReference type="ChEBI" id="CHEBI:57287"/>
        <dbReference type="ChEBI" id="CHEBI:57384"/>
        <dbReference type="ChEBI" id="CHEBI:90725"/>
        <dbReference type="ChEBI" id="CHEBI:90736"/>
        <dbReference type="EC" id="2.3.1.199"/>
    </reaction>
</comment>
<feature type="domain" description="FAE" evidence="8">
    <location>
        <begin position="90"/>
        <end position="377"/>
    </location>
</feature>
<reference evidence="11" key="2">
    <citation type="submission" date="2025-08" db="UniProtKB">
        <authorList>
            <consortium name="RefSeq"/>
        </authorList>
    </citation>
    <scope>IDENTIFICATION</scope>
</reference>
<dbReference type="InterPro" id="IPR013601">
    <property type="entry name" value="FAE1_typ3_polyketide_synth"/>
</dbReference>
<dbReference type="STRING" id="3635.A0A1U8L819"/>
<keyword evidence="7" id="KW-0812">Transmembrane</keyword>
<comment type="pathway">
    <text evidence="1 6">Lipid metabolism; fatty acid biosynthesis.</text>
</comment>
<accession>A0A1U8L819</accession>
<dbReference type="GO" id="GO:0006633">
    <property type="term" value="P:fatty acid biosynthetic process"/>
    <property type="evidence" value="ECO:0007669"/>
    <property type="project" value="UniProtKB-UniPathway"/>
</dbReference>
<dbReference type="InterPro" id="IPR016039">
    <property type="entry name" value="Thiolase-like"/>
</dbReference>
<dbReference type="Pfam" id="PF08541">
    <property type="entry name" value="ACP_syn_III_C"/>
    <property type="match status" value="1"/>
</dbReference>
<evidence type="ECO:0000256" key="1">
    <source>
        <dbReference type="ARBA" id="ARBA00005194"/>
    </source>
</evidence>
<evidence type="ECO:0000256" key="3">
    <source>
        <dbReference type="ARBA" id="ARBA00022679"/>
    </source>
</evidence>
<dbReference type="OrthoDB" id="329835at2759"/>
<keyword evidence="10" id="KW-1185">Reference proteome</keyword>
<evidence type="ECO:0000313" key="11">
    <source>
        <dbReference type="RefSeq" id="XP_016709533.1"/>
    </source>
</evidence>
<dbReference type="PIRSF" id="PIRSF036417">
    <property type="entry name" value="3-ktacl-CoA_syn"/>
    <property type="match status" value="1"/>
</dbReference>
<evidence type="ECO:0000256" key="7">
    <source>
        <dbReference type="SAM" id="Phobius"/>
    </source>
</evidence>
<dbReference type="Gene3D" id="3.40.47.10">
    <property type="match status" value="1"/>
</dbReference>
<keyword evidence="3 6" id="KW-0808">Transferase</keyword>
<dbReference type="EC" id="2.3.1.-" evidence="6"/>
<dbReference type="RefSeq" id="XP_016709533.1">
    <property type="nucleotide sequence ID" value="XM_016854044.2"/>
</dbReference>
<feature type="transmembrane region" description="Helical" evidence="7">
    <location>
        <begin position="44"/>
        <end position="63"/>
    </location>
</feature>
<evidence type="ECO:0000259" key="8">
    <source>
        <dbReference type="Pfam" id="PF08392"/>
    </source>
</evidence>
<dbReference type="InterPro" id="IPR012392">
    <property type="entry name" value="3-ktacl-CoA_syn"/>
</dbReference>
<dbReference type="GeneID" id="107923876"/>
<keyword evidence="7" id="KW-1133">Transmembrane helix</keyword>
<reference evidence="10" key="1">
    <citation type="journal article" date="2020" name="Nat. Genet.">
        <title>Genomic diversifications of five Gossypium allopolyploid species and their impact on cotton improvement.</title>
        <authorList>
            <person name="Chen Z.J."/>
            <person name="Sreedasyam A."/>
            <person name="Ando A."/>
            <person name="Song Q."/>
            <person name="De Santiago L.M."/>
            <person name="Hulse-Kemp A.M."/>
            <person name="Ding M."/>
            <person name="Ye W."/>
            <person name="Kirkbride R.C."/>
            <person name="Jenkins J."/>
            <person name="Plott C."/>
            <person name="Lovell J."/>
            <person name="Lin Y.M."/>
            <person name="Vaughn R."/>
            <person name="Liu B."/>
            <person name="Simpson S."/>
            <person name="Scheffler B.E."/>
            <person name="Wen L."/>
            <person name="Saski C.A."/>
            <person name="Grover C.E."/>
            <person name="Hu G."/>
            <person name="Conover J.L."/>
            <person name="Carlson J.W."/>
            <person name="Shu S."/>
            <person name="Boston L.B."/>
            <person name="Williams M."/>
            <person name="Peterson D.G."/>
            <person name="McGee K."/>
            <person name="Jones D.C."/>
            <person name="Wendel J.F."/>
            <person name="Stelly D.M."/>
            <person name="Grimwood J."/>
            <person name="Schmutz J."/>
        </authorList>
    </citation>
    <scope>NUCLEOTIDE SEQUENCE [LARGE SCALE GENOMIC DNA]</scope>
    <source>
        <strain evidence="10">cv. TM-1</strain>
    </source>
</reference>
<dbReference type="Proteomes" id="UP000818029">
    <property type="component" value="Chromosome A11"/>
</dbReference>
<keyword evidence="7" id="KW-0472">Membrane</keyword>
<keyword evidence="4 6" id="KW-0012">Acyltransferase</keyword>
<evidence type="ECO:0000256" key="2">
    <source>
        <dbReference type="ARBA" id="ARBA00005531"/>
    </source>
</evidence>
<sequence>MSINPTVHHTYSCNPSNIMAAISQHKYGLLFLNLINILPLSTMLSWPTFFAFIIVAFETLFILQQWRHPIFHFLLLSYFFFAIKTYFLKSKQPRPVYLVDFSCYKPPSKCKVPFSSFIHHASMIEAFDTESVEFMAKTLVSSGLSQETYLPPALHCIPPKTHHRESINEAQMVLFPVMDDLLSKTKLSPHDIDILIVNCSGFCPSPSLSSIIINKYSMKSDIKSYNLSGMGCSAGTIGVDLAQNLLKTHENKTAIVLSTEILSTGWYSGHEKPKLILNCFFRMGGAGILLSNKKQAENTSKYKLIHSLRTQRAYDDTAYYAAYREEDCRGILGVTFNKDLLQAVSETLRSHITLLGSQILPFTEQLFHVISILRKKLIDKSAEIYTPSFKTVVQHFCLPSSGKPLIRELAKELNLNGRDIEPALMTLHRFGNQSSSSWWYELGYMEGRGRVKKGDKIWVLGLGTGIKCCSLVLECLRPIVEDNKKSPWSCCIQQYPIQV</sequence>
<dbReference type="PANTHER" id="PTHR31561">
    <property type="entry name" value="3-KETOACYL-COA SYNTHASE"/>
    <property type="match status" value="1"/>
</dbReference>
<organism evidence="10 11">
    <name type="scientific">Gossypium hirsutum</name>
    <name type="common">Upland cotton</name>
    <name type="synonym">Gossypium mexicanum</name>
    <dbReference type="NCBI Taxonomy" id="3635"/>
    <lineage>
        <taxon>Eukaryota</taxon>
        <taxon>Viridiplantae</taxon>
        <taxon>Streptophyta</taxon>
        <taxon>Embryophyta</taxon>
        <taxon>Tracheophyta</taxon>
        <taxon>Spermatophyta</taxon>
        <taxon>Magnoliopsida</taxon>
        <taxon>eudicotyledons</taxon>
        <taxon>Gunneridae</taxon>
        <taxon>Pentapetalae</taxon>
        <taxon>rosids</taxon>
        <taxon>malvids</taxon>
        <taxon>Malvales</taxon>
        <taxon>Malvaceae</taxon>
        <taxon>Malvoideae</taxon>
        <taxon>Gossypium</taxon>
    </lineage>
</organism>
<dbReference type="CDD" id="cd00831">
    <property type="entry name" value="CHS_like"/>
    <property type="match status" value="1"/>
</dbReference>
<gene>
    <name evidence="11" type="primary">LOC107923876</name>
</gene>